<dbReference type="SUPFAM" id="SSF103473">
    <property type="entry name" value="MFS general substrate transporter"/>
    <property type="match status" value="1"/>
</dbReference>
<dbReference type="EMBL" id="JAJLJH010000002">
    <property type="protein sequence ID" value="MCK9686520.1"/>
    <property type="molecule type" value="Genomic_DNA"/>
</dbReference>
<feature type="transmembrane region" description="Helical" evidence="4">
    <location>
        <begin position="363"/>
        <end position="383"/>
    </location>
</feature>
<keyword evidence="1 4" id="KW-0812">Transmembrane</keyword>
<evidence type="ECO:0000313" key="6">
    <source>
        <dbReference type="EMBL" id="MCK9686520.1"/>
    </source>
</evidence>
<name>A0A9X1YJF5_9BURK</name>
<comment type="caution">
    <text evidence="6">The sequence shown here is derived from an EMBL/GenBank/DDBJ whole genome shotgun (WGS) entry which is preliminary data.</text>
</comment>
<keyword evidence="3 4" id="KW-0472">Membrane</keyword>
<dbReference type="InterPro" id="IPR036259">
    <property type="entry name" value="MFS_trans_sf"/>
</dbReference>
<feature type="transmembrane region" description="Helical" evidence="4">
    <location>
        <begin position="168"/>
        <end position="186"/>
    </location>
</feature>
<keyword evidence="2 4" id="KW-1133">Transmembrane helix</keyword>
<feature type="transmembrane region" description="Helical" evidence="4">
    <location>
        <begin position="82"/>
        <end position="100"/>
    </location>
</feature>
<feature type="transmembrane region" description="Helical" evidence="4">
    <location>
        <begin position="279"/>
        <end position="296"/>
    </location>
</feature>
<dbReference type="InterPro" id="IPR010645">
    <property type="entry name" value="MFS_4"/>
</dbReference>
<keyword evidence="7" id="KW-1185">Reference proteome</keyword>
<organism evidence="6 7">
    <name type="scientific">Scleromatobacter humisilvae</name>
    <dbReference type="NCBI Taxonomy" id="2897159"/>
    <lineage>
        <taxon>Bacteria</taxon>
        <taxon>Pseudomonadati</taxon>
        <taxon>Pseudomonadota</taxon>
        <taxon>Betaproteobacteria</taxon>
        <taxon>Burkholderiales</taxon>
        <taxon>Sphaerotilaceae</taxon>
        <taxon>Scleromatobacter</taxon>
    </lineage>
</organism>
<dbReference type="RefSeq" id="WP_275682543.1">
    <property type="nucleotide sequence ID" value="NZ_JAJLJH010000002.1"/>
</dbReference>
<evidence type="ECO:0000256" key="4">
    <source>
        <dbReference type="SAM" id="Phobius"/>
    </source>
</evidence>
<evidence type="ECO:0000256" key="3">
    <source>
        <dbReference type="ARBA" id="ARBA00023136"/>
    </source>
</evidence>
<feature type="domain" description="Major facilitator superfamily (MFS) profile" evidence="5">
    <location>
        <begin position="12"/>
        <end position="391"/>
    </location>
</feature>
<feature type="transmembrane region" description="Helical" evidence="4">
    <location>
        <begin position="302"/>
        <end position="324"/>
    </location>
</feature>
<reference evidence="6" key="1">
    <citation type="submission" date="2021-11" db="EMBL/GenBank/DDBJ databases">
        <title>BS-T2-15 a new species belonging to the Comamonadaceae family isolated from the soil of a French oak forest.</title>
        <authorList>
            <person name="Mieszkin S."/>
            <person name="Alain K."/>
        </authorList>
    </citation>
    <scope>NUCLEOTIDE SEQUENCE</scope>
    <source>
        <strain evidence="6">BS-T2-15</strain>
    </source>
</reference>
<accession>A0A9X1YJF5</accession>
<dbReference type="Proteomes" id="UP001139353">
    <property type="component" value="Unassembled WGS sequence"/>
</dbReference>
<protein>
    <submittedName>
        <fullName evidence="6">YbfB/YjiJ family MFS transporter</fullName>
    </submittedName>
</protein>
<feature type="transmembrane region" description="Helical" evidence="4">
    <location>
        <begin position="244"/>
        <end position="267"/>
    </location>
</feature>
<feature type="transmembrane region" description="Helical" evidence="4">
    <location>
        <begin position="214"/>
        <end position="238"/>
    </location>
</feature>
<dbReference type="PANTHER" id="PTHR23537:SF1">
    <property type="entry name" value="SUGAR TRANSPORTER"/>
    <property type="match status" value="1"/>
</dbReference>
<dbReference type="PROSITE" id="PS50850">
    <property type="entry name" value="MFS"/>
    <property type="match status" value="1"/>
</dbReference>
<feature type="transmembrane region" description="Helical" evidence="4">
    <location>
        <begin position="140"/>
        <end position="162"/>
    </location>
</feature>
<dbReference type="GO" id="GO:0022857">
    <property type="term" value="F:transmembrane transporter activity"/>
    <property type="evidence" value="ECO:0007669"/>
    <property type="project" value="InterPro"/>
</dbReference>
<dbReference type="GO" id="GO:0005886">
    <property type="term" value="C:plasma membrane"/>
    <property type="evidence" value="ECO:0007669"/>
    <property type="project" value="TreeGrafter"/>
</dbReference>
<dbReference type="Gene3D" id="1.20.1250.20">
    <property type="entry name" value="MFS general substrate transporter like domains"/>
    <property type="match status" value="2"/>
</dbReference>
<evidence type="ECO:0000256" key="2">
    <source>
        <dbReference type="ARBA" id="ARBA00022989"/>
    </source>
</evidence>
<dbReference type="AlphaFoldDB" id="A0A9X1YJF5"/>
<sequence>MTAPTPTPPRTPLLLAFALALAAAVSLGLARFSYALLLPPMRAELHWSYFTAGAMNTANAAGYLLGALLAPRWFARFDALRVLAAGGLATAAILAAHAFAGGDAPLVALRTLAGVASAASFVGGGLLATRLSARAPHPGVVIGIYYGGAGLGILASTAIVPPLPWREAWIALGALSLACTLATWGVTRASRDLVQTAPDAVVAKRLGVPWMPMAMLLAGYLLFGVGYIGYMTFIVTLLREQGIAPAWVAAFYGLLGAGAVASSWIWAGVLQRFRGGQSLALLNAILALATLLPVISAQAVVVALSCLLFGCTFLSVVASTTAFVRHNLPPATWAAGIGAFTIVFALGQILGPSLIGRLADGPGGLQRGFVCSAIVLALGALCASRQRPLKAG</sequence>
<feature type="transmembrane region" description="Helical" evidence="4">
    <location>
        <begin position="331"/>
        <end position="351"/>
    </location>
</feature>
<evidence type="ECO:0000259" key="5">
    <source>
        <dbReference type="PROSITE" id="PS50850"/>
    </source>
</evidence>
<evidence type="ECO:0000313" key="7">
    <source>
        <dbReference type="Proteomes" id="UP001139353"/>
    </source>
</evidence>
<proteinExistence type="predicted"/>
<feature type="transmembrane region" description="Helical" evidence="4">
    <location>
        <begin position="106"/>
        <end position="128"/>
    </location>
</feature>
<dbReference type="InterPro" id="IPR020846">
    <property type="entry name" value="MFS_dom"/>
</dbReference>
<dbReference type="PANTHER" id="PTHR23537">
    <property type="match status" value="1"/>
</dbReference>
<feature type="transmembrane region" description="Helical" evidence="4">
    <location>
        <begin position="46"/>
        <end position="70"/>
    </location>
</feature>
<evidence type="ECO:0000256" key="1">
    <source>
        <dbReference type="ARBA" id="ARBA00022692"/>
    </source>
</evidence>
<dbReference type="Pfam" id="PF06779">
    <property type="entry name" value="MFS_4"/>
    <property type="match status" value="1"/>
</dbReference>
<gene>
    <name evidence="6" type="ORF">LPC04_12460</name>
</gene>